<dbReference type="InterPro" id="IPR003798">
    <property type="entry name" value="DNA_recombination_RmuC"/>
</dbReference>
<dbReference type="PANTHER" id="PTHR30563">
    <property type="entry name" value="DNA RECOMBINATION PROTEIN RMUC"/>
    <property type="match status" value="1"/>
</dbReference>
<evidence type="ECO:0000256" key="1">
    <source>
        <dbReference type="ARBA" id="ARBA00003416"/>
    </source>
</evidence>
<reference evidence="7" key="2">
    <citation type="submission" date="2021-04" db="EMBL/GenBank/DDBJ databases">
        <authorList>
            <person name="Gilroy R."/>
        </authorList>
    </citation>
    <scope>NUCLEOTIDE SEQUENCE</scope>
    <source>
        <strain evidence="7">ChiBcec15-1070</strain>
    </source>
</reference>
<dbReference type="Pfam" id="PF02646">
    <property type="entry name" value="RmuC"/>
    <property type="match status" value="1"/>
</dbReference>
<dbReference type="GO" id="GO:0006310">
    <property type="term" value="P:DNA recombination"/>
    <property type="evidence" value="ECO:0007669"/>
    <property type="project" value="UniProtKB-KW"/>
</dbReference>
<feature type="coiled-coil region" evidence="5">
    <location>
        <begin position="37"/>
        <end position="129"/>
    </location>
</feature>
<keyword evidence="4" id="KW-0233">DNA recombination</keyword>
<evidence type="ECO:0000256" key="4">
    <source>
        <dbReference type="ARBA" id="ARBA00023172"/>
    </source>
</evidence>
<evidence type="ECO:0000256" key="2">
    <source>
        <dbReference type="ARBA" id="ARBA00009840"/>
    </source>
</evidence>
<feature type="coiled-coil region" evidence="5">
    <location>
        <begin position="168"/>
        <end position="202"/>
    </location>
</feature>
<sequence length="484" mass="54576">MEIIWIVVVLLLAVAAAVLYVRLRAEQQSARSGAAEAVALRTEREQLQQHLQAAQAQLLEQRAEAERQQLLAAAEAERRLAEQRSETERRVTEVQAEADRRVAAAEADVRIWSERFQSQTAEREKLEKQFTDYFQNLANTIFEEKSRRFTDTNQKNIAELLKPFGEDIQRFRQRIEQEASERKVLEAEIKRLHEMSNQVSREANNLATALRGNSKMQGDWGEVTLVTLLENSGLQRGVHFRVQADYRTEEGNHVRPDVVLLLPDGKQMIIDSKVSLTAYANCIDAEETGDEAARKAAQTAHVASVRKHIDELAAKSYQKLTEASPDFVIMFIPSEPAFLMALHADEKLWDDAYRKKVILSCPTNLFSILKIVDDLWRRENQNRYALEIARQGGLLYDKFVGFAENFLAIGDALGRTDKAYRTALGQLREGNGNLVRRAESLRKLGVKAAKKMPAALTPLDDEAGDETLAEEAALPPQSKAEPEA</sequence>
<protein>
    <submittedName>
        <fullName evidence="7">DNA recombination protein RmuC</fullName>
    </submittedName>
</protein>
<evidence type="ECO:0000313" key="7">
    <source>
        <dbReference type="EMBL" id="HIW10794.1"/>
    </source>
</evidence>
<reference evidence="7" key="1">
    <citation type="journal article" date="2021" name="PeerJ">
        <title>Extensive microbial diversity within the chicken gut microbiome revealed by metagenomics and culture.</title>
        <authorList>
            <person name="Gilroy R."/>
            <person name="Ravi A."/>
            <person name="Getino M."/>
            <person name="Pursley I."/>
            <person name="Horton D.L."/>
            <person name="Alikhan N.F."/>
            <person name="Baker D."/>
            <person name="Gharbi K."/>
            <person name="Hall N."/>
            <person name="Watson M."/>
            <person name="Adriaenssens E.M."/>
            <person name="Foster-Nyarko E."/>
            <person name="Jarju S."/>
            <person name="Secka A."/>
            <person name="Antonio M."/>
            <person name="Oren A."/>
            <person name="Chaudhuri R.R."/>
            <person name="La Ragione R."/>
            <person name="Hildebrand F."/>
            <person name="Pallen M.J."/>
        </authorList>
    </citation>
    <scope>NUCLEOTIDE SEQUENCE</scope>
    <source>
        <strain evidence="7">ChiBcec15-1070</strain>
    </source>
</reference>
<keyword evidence="3 5" id="KW-0175">Coiled coil</keyword>
<evidence type="ECO:0000256" key="6">
    <source>
        <dbReference type="SAM" id="MobiDB-lite"/>
    </source>
</evidence>
<proteinExistence type="inferred from homology"/>
<accession>A0A9D1QDV8</accession>
<evidence type="ECO:0000256" key="3">
    <source>
        <dbReference type="ARBA" id="ARBA00023054"/>
    </source>
</evidence>
<dbReference type="EMBL" id="DXHL01000021">
    <property type="protein sequence ID" value="HIW10794.1"/>
    <property type="molecule type" value="Genomic_DNA"/>
</dbReference>
<dbReference type="Proteomes" id="UP000823926">
    <property type="component" value="Unassembled WGS sequence"/>
</dbReference>
<comment type="caution">
    <text evidence="7">The sequence shown here is derived from an EMBL/GenBank/DDBJ whole genome shotgun (WGS) entry which is preliminary data.</text>
</comment>
<dbReference type="AlphaFoldDB" id="A0A9D1QDV8"/>
<evidence type="ECO:0000256" key="5">
    <source>
        <dbReference type="SAM" id="Coils"/>
    </source>
</evidence>
<dbReference type="PANTHER" id="PTHR30563:SF0">
    <property type="entry name" value="DNA RECOMBINATION PROTEIN RMUC"/>
    <property type="match status" value="1"/>
</dbReference>
<evidence type="ECO:0000313" key="8">
    <source>
        <dbReference type="Proteomes" id="UP000823926"/>
    </source>
</evidence>
<comment type="function">
    <text evidence="1">Involved in DNA recombination.</text>
</comment>
<name>A0A9D1QDV8_9BACT</name>
<gene>
    <name evidence="7" type="ORF">H9888_04750</name>
</gene>
<feature type="compositionally biased region" description="Acidic residues" evidence="6">
    <location>
        <begin position="459"/>
        <end position="469"/>
    </location>
</feature>
<feature type="region of interest" description="Disordered" evidence="6">
    <location>
        <begin position="455"/>
        <end position="484"/>
    </location>
</feature>
<comment type="similarity">
    <text evidence="2">Belongs to the RmuC family.</text>
</comment>
<organism evidence="7 8">
    <name type="scientific">Candidatus Rikenella faecigallinarum</name>
    <dbReference type="NCBI Taxonomy" id="2838745"/>
    <lineage>
        <taxon>Bacteria</taxon>
        <taxon>Pseudomonadati</taxon>
        <taxon>Bacteroidota</taxon>
        <taxon>Bacteroidia</taxon>
        <taxon>Bacteroidales</taxon>
        <taxon>Rikenellaceae</taxon>
        <taxon>Rikenella</taxon>
    </lineage>
</organism>